<dbReference type="GeneID" id="24101846"/>
<dbReference type="RefSeq" id="XP_012176967.1">
    <property type="nucleotide sequence ID" value="XM_012321577.1"/>
</dbReference>
<dbReference type="InParanoid" id="J7SC77"/>
<gene>
    <name evidence="1" type="ORF">FIBRA_09260</name>
</gene>
<evidence type="ECO:0000313" key="2">
    <source>
        <dbReference type="Proteomes" id="UP000006352"/>
    </source>
</evidence>
<keyword evidence="2" id="KW-1185">Reference proteome</keyword>
<reference evidence="1 2" key="1">
    <citation type="journal article" date="2012" name="Appl. Environ. Microbiol.">
        <title>Short-read sequencing for genomic analysis of the brown rot fungus Fibroporia radiculosa.</title>
        <authorList>
            <person name="Tang J.D."/>
            <person name="Perkins A.D."/>
            <person name="Sonstegard T.S."/>
            <person name="Schroeder S.G."/>
            <person name="Burgess S.C."/>
            <person name="Diehl S.V."/>
        </authorList>
    </citation>
    <scope>NUCLEOTIDE SEQUENCE [LARGE SCALE GENOMIC DNA]</scope>
    <source>
        <strain evidence="1 2">TFFH 294</strain>
    </source>
</reference>
<name>J7SC77_9APHY</name>
<accession>J7SC77</accession>
<proteinExistence type="predicted"/>
<sequence length="154" mass="16551">MYEDNHLCPDFLGLAEGLEQIEQEESPLKYVAATGEILEDPIASSTAISSESSKEIEENAWPPQDLFLLGCKAGGQCLGIHPEISSSIITPTLIHALPPPSQTLSNRTLIGSTADLNKPLSTSLSPLLELKEFIKCIDKGGVKKIPRPLSTNSI</sequence>
<dbReference type="EMBL" id="HE797581">
    <property type="protein sequence ID" value="CCM06946.1"/>
    <property type="molecule type" value="Genomic_DNA"/>
</dbReference>
<evidence type="ECO:0000313" key="1">
    <source>
        <dbReference type="EMBL" id="CCM06946.1"/>
    </source>
</evidence>
<protein>
    <submittedName>
        <fullName evidence="1">Uncharacterized protein</fullName>
    </submittedName>
</protein>
<dbReference type="AlphaFoldDB" id="J7SC77"/>
<dbReference type="HOGENOM" id="CLU_1704268_0_0_1"/>
<organism evidence="1 2">
    <name type="scientific">Fibroporia radiculosa</name>
    <dbReference type="NCBI Taxonomy" id="599839"/>
    <lineage>
        <taxon>Eukaryota</taxon>
        <taxon>Fungi</taxon>
        <taxon>Dikarya</taxon>
        <taxon>Basidiomycota</taxon>
        <taxon>Agaricomycotina</taxon>
        <taxon>Agaricomycetes</taxon>
        <taxon>Polyporales</taxon>
        <taxon>Fibroporiaceae</taxon>
        <taxon>Fibroporia</taxon>
    </lineage>
</organism>
<dbReference type="Proteomes" id="UP000006352">
    <property type="component" value="Unassembled WGS sequence"/>
</dbReference>